<dbReference type="GeneID" id="26304732"/>
<proteinExistence type="predicted"/>
<dbReference type="HOGENOM" id="CLU_490113_0_0_1"/>
<name>A0A081CG84_PSEA2</name>
<protein>
    <submittedName>
        <fullName evidence="1">Uncharacterized protein</fullName>
    </submittedName>
</protein>
<keyword evidence="2" id="KW-1185">Reference proteome</keyword>
<reference evidence="2" key="1">
    <citation type="journal article" date="2014" name="Genome Announc.">
        <title>Draft Genome Sequence of the Yeast Pseudozyma antarctica Type Strain JCM10317, a Producer of the Glycolipid Biosurfactants, Mannosylerythritol Lipids.</title>
        <authorList>
            <person name="Saika A."/>
            <person name="Koike H."/>
            <person name="Hori T."/>
            <person name="Fukuoka T."/>
            <person name="Sato S."/>
            <person name="Habe H."/>
            <person name="Kitamoto D."/>
            <person name="Morita T."/>
        </authorList>
    </citation>
    <scope>NUCLEOTIDE SEQUENCE [LARGE SCALE GENOMIC DNA]</scope>
    <source>
        <strain evidence="2">JCM 10317</strain>
    </source>
</reference>
<accession>A0A081CG84</accession>
<dbReference type="Proteomes" id="UP000053758">
    <property type="component" value="Unassembled WGS sequence"/>
</dbReference>
<dbReference type="RefSeq" id="XP_014656343.1">
    <property type="nucleotide sequence ID" value="XM_014800857.1"/>
</dbReference>
<evidence type="ECO:0000313" key="2">
    <source>
        <dbReference type="Proteomes" id="UP000053758"/>
    </source>
</evidence>
<gene>
    <name evidence="1" type="ORF">PAN0_009d3898</name>
</gene>
<dbReference type="OrthoDB" id="2556726at2759"/>
<dbReference type="EMBL" id="DF830076">
    <property type="protein sequence ID" value="GAK65680.1"/>
    <property type="molecule type" value="Genomic_DNA"/>
</dbReference>
<organism evidence="1 2">
    <name type="scientific">Pseudozyma antarctica</name>
    <name type="common">Yeast</name>
    <name type="synonym">Candida antarctica</name>
    <dbReference type="NCBI Taxonomy" id="84753"/>
    <lineage>
        <taxon>Eukaryota</taxon>
        <taxon>Fungi</taxon>
        <taxon>Dikarya</taxon>
        <taxon>Basidiomycota</taxon>
        <taxon>Ustilaginomycotina</taxon>
        <taxon>Ustilaginomycetes</taxon>
        <taxon>Ustilaginales</taxon>
        <taxon>Ustilaginaceae</taxon>
        <taxon>Moesziomyces</taxon>
    </lineage>
</organism>
<sequence length="582" mass="63724">MYLLRSDVLPVVLLTKVLVASAVAPLIPGAASNDELLDAFGSVGSFSNLLHHGLPGQVGIAEAHQASAASQGSLTDLLHHGLPGQPGVAQAVHASAASQSSFNDLLHHGLPGQPGIAEGLDFGHGLGSQQQGPDRALLHDSYSPSLHRAPDHMYFPAKTIWSTEPWHDQAASSALWSGLEPAVDDRNPADLSAVVFGARSHPAPHEQQVLPPARGIRQATPSVRASASTSDSAPQNLWPFPSSKLDRHAFISSLQDADPMEMVRRPVLIVTQEEDLEEEIRNEVHPSLELKSVWNAERPKLLPRHDSHDAFVDAFSYLRVEHLGIELNFGGRKFWLMKVHRVPASLNAPTLTGLYVWELKTFEGQAVLVCRGMYSAGKRFWGHLKQSAEVGAKQSFMFRAKQDPVSGADIFSAWKANPSNFVAPTDSQPWRASIANSGLRPDHSSQFVYRPDPWFHQAFADWIDKNGPATSRYHLGRSLALGPEYLGLFSLKMRESFRRRVVMTAITLEGEMFLATHHPPDAAFPTFDKAFVALWSRQHELGANSLVAKGLYHMHRPYFDAAVRKADGASRVLPGPRPPPPA</sequence>
<dbReference type="AlphaFoldDB" id="A0A081CG84"/>
<evidence type="ECO:0000313" key="1">
    <source>
        <dbReference type="EMBL" id="GAK65680.1"/>
    </source>
</evidence>